<comment type="caution">
    <text evidence="2">The sequence shown here is derived from an EMBL/GenBank/DDBJ whole genome shotgun (WGS) entry which is preliminary data.</text>
</comment>
<evidence type="ECO:0000256" key="1">
    <source>
        <dbReference type="SAM" id="Phobius"/>
    </source>
</evidence>
<protein>
    <submittedName>
        <fullName evidence="2">Uncharacterized protein</fullName>
    </submittedName>
</protein>
<accession>A0ABT4TV81</accession>
<keyword evidence="1" id="KW-1133">Transmembrane helix</keyword>
<dbReference type="EMBL" id="JAQFWP010000093">
    <property type="protein sequence ID" value="MDA2808614.1"/>
    <property type="molecule type" value="Genomic_DNA"/>
</dbReference>
<keyword evidence="3" id="KW-1185">Reference proteome</keyword>
<gene>
    <name evidence="2" type="ORF">O4U47_29180</name>
</gene>
<reference evidence="2" key="1">
    <citation type="submission" date="2023-01" db="EMBL/GenBank/DDBJ databases">
        <title>Draft genome sequence of Nocardiopsis sp. LSu2-4 isolated from halophytes.</title>
        <authorList>
            <person name="Duangmal K."/>
            <person name="Chantavorakit T."/>
        </authorList>
    </citation>
    <scope>NUCLEOTIDE SEQUENCE</scope>
    <source>
        <strain evidence="2">LSu2-4</strain>
    </source>
</reference>
<proteinExistence type="predicted"/>
<evidence type="ECO:0000313" key="2">
    <source>
        <dbReference type="EMBL" id="MDA2808614.1"/>
    </source>
</evidence>
<dbReference type="RefSeq" id="WP_270681201.1">
    <property type="nucleotide sequence ID" value="NZ_JAQFWP010000093.1"/>
</dbReference>
<feature type="transmembrane region" description="Helical" evidence="1">
    <location>
        <begin position="21"/>
        <end position="38"/>
    </location>
</feature>
<evidence type="ECO:0000313" key="3">
    <source>
        <dbReference type="Proteomes" id="UP001165685"/>
    </source>
</evidence>
<name>A0ABT4TV81_9ACTN</name>
<organism evidence="2 3">
    <name type="scientific">Nocardiopsis suaedae</name>
    <dbReference type="NCBI Taxonomy" id="3018444"/>
    <lineage>
        <taxon>Bacteria</taxon>
        <taxon>Bacillati</taxon>
        <taxon>Actinomycetota</taxon>
        <taxon>Actinomycetes</taxon>
        <taxon>Streptosporangiales</taxon>
        <taxon>Nocardiopsidaceae</taxon>
        <taxon>Nocardiopsis</taxon>
    </lineage>
</organism>
<keyword evidence="1" id="KW-0472">Membrane</keyword>
<dbReference type="Proteomes" id="UP001165685">
    <property type="component" value="Unassembled WGS sequence"/>
</dbReference>
<sequence>METLTVSIRATRSARVGADRVSALFWTLVTVLALVSLLNGNG</sequence>
<keyword evidence="1" id="KW-0812">Transmembrane</keyword>